<name>A0A1H6Q8M4_9FIRM</name>
<dbReference type="AlphaFoldDB" id="A0A1H6Q8M4"/>
<accession>A0A1H6Q8M4</accession>
<reference evidence="11" key="1">
    <citation type="submission" date="2016-10" db="EMBL/GenBank/DDBJ databases">
        <authorList>
            <person name="Varghese N."/>
        </authorList>
    </citation>
    <scope>NUCLEOTIDE SEQUENCE [LARGE SCALE GENOMIC DNA]</scope>
    <source>
        <strain evidence="11">DSM 20406</strain>
    </source>
</reference>
<feature type="transmembrane region" description="Helical" evidence="8">
    <location>
        <begin position="266"/>
        <end position="282"/>
    </location>
</feature>
<evidence type="ECO:0000256" key="8">
    <source>
        <dbReference type="SAM" id="Phobius"/>
    </source>
</evidence>
<sequence length="384" mass="42329">MNCRILNTKYALIQGIYYIILCVLMSYGALYLGKVGLRTGFIGIVIASANIIATLAQPMIARYIDQHHTPLASILLGMAMLCGVLSVVMFVIGQLPYLVAIIFALLSAMAITMMPFINALTFVFEEKGVVLNFGLSRGIGSVAYALMSLILGYIVSRISPIYLPFVITISSLGLLPILRGFQNDHVGYHQETVKTSFFSFLQHYKLFFLMLVGYILIYIDHQLINTYMIYIVRNIGGNSVSMGIATFIAAFLELPGMVLFQKYKDIFNISYVMIFAGIMYSIKHLLTLFAPNMTIFFIAQMLQIFAFALFIPASVFYIDSFFDKKDATTGQALFTMSATIAGVIASVAGGLLIEVTSVHITLFIFAVLSVVGSAILVSSIKCMK</sequence>
<dbReference type="GO" id="GO:0030395">
    <property type="term" value="F:lactose binding"/>
    <property type="evidence" value="ECO:0007669"/>
    <property type="project" value="TreeGrafter"/>
</dbReference>
<evidence type="ECO:0000256" key="4">
    <source>
        <dbReference type="ARBA" id="ARBA00022519"/>
    </source>
</evidence>
<evidence type="ECO:0000313" key="11">
    <source>
        <dbReference type="Proteomes" id="UP000183028"/>
    </source>
</evidence>
<dbReference type="eggNOG" id="COG2814">
    <property type="taxonomic scope" value="Bacteria"/>
</dbReference>
<dbReference type="EMBL" id="FNYK01000002">
    <property type="protein sequence ID" value="SEI40108.1"/>
    <property type="molecule type" value="Genomic_DNA"/>
</dbReference>
<dbReference type="SUPFAM" id="SSF103473">
    <property type="entry name" value="MFS general substrate transporter"/>
    <property type="match status" value="1"/>
</dbReference>
<protein>
    <submittedName>
        <fullName evidence="10">MFS transporter, PPP family, 3-phenylpropionic acid transporter</fullName>
    </submittedName>
</protein>
<proteinExistence type="predicted"/>
<feature type="transmembrane region" description="Helical" evidence="8">
    <location>
        <begin position="294"/>
        <end position="318"/>
    </location>
</feature>
<evidence type="ECO:0000256" key="3">
    <source>
        <dbReference type="ARBA" id="ARBA00022475"/>
    </source>
</evidence>
<dbReference type="OrthoDB" id="1653456at2"/>
<evidence type="ECO:0000313" key="10">
    <source>
        <dbReference type="EMBL" id="SEI40108.1"/>
    </source>
</evidence>
<dbReference type="GO" id="GO:0005886">
    <property type="term" value="C:plasma membrane"/>
    <property type="evidence" value="ECO:0007669"/>
    <property type="project" value="UniProtKB-SubCell"/>
</dbReference>
<dbReference type="InterPro" id="IPR024989">
    <property type="entry name" value="MFS_assoc_dom"/>
</dbReference>
<dbReference type="RefSeq" id="WP_074731142.1">
    <property type="nucleotide sequence ID" value="NZ_CACWHD010000015.1"/>
</dbReference>
<dbReference type="InterPro" id="IPR020846">
    <property type="entry name" value="MFS_dom"/>
</dbReference>
<dbReference type="GO" id="GO:0015528">
    <property type="term" value="F:lactose:proton symporter activity"/>
    <property type="evidence" value="ECO:0007669"/>
    <property type="project" value="TreeGrafter"/>
</dbReference>
<feature type="transmembrane region" description="Helical" evidence="8">
    <location>
        <begin position="39"/>
        <end position="60"/>
    </location>
</feature>
<keyword evidence="5 8" id="KW-0812">Transmembrane</keyword>
<feature type="transmembrane region" description="Helical" evidence="8">
    <location>
        <begin position="330"/>
        <end position="353"/>
    </location>
</feature>
<evidence type="ECO:0000256" key="7">
    <source>
        <dbReference type="ARBA" id="ARBA00023136"/>
    </source>
</evidence>
<feature type="transmembrane region" description="Helical" evidence="8">
    <location>
        <begin position="12"/>
        <end position="33"/>
    </location>
</feature>
<dbReference type="Gene3D" id="1.20.1250.20">
    <property type="entry name" value="MFS general substrate transporter like domains"/>
    <property type="match status" value="2"/>
</dbReference>
<feature type="transmembrane region" description="Helical" evidence="8">
    <location>
        <begin position="202"/>
        <end position="219"/>
    </location>
</feature>
<evidence type="ECO:0000256" key="2">
    <source>
        <dbReference type="ARBA" id="ARBA00022448"/>
    </source>
</evidence>
<evidence type="ECO:0000259" key="9">
    <source>
        <dbReference type="PROSITE" id="PS50850"/>
    </source>
</evidence>
<keyword evidence="2" id="KW-0813">Transport</keyword>
<evidence type="ECO:0000256" key="1">
    <source>
        <dbReference type="ARBA" id="ARBA00004429"/>
    </source>
</evidence>
<organism evidence="10 11">
    <name type="scientific">Sharpea azabuensis</name>
    <dbReference type="NCBI Taxonomy" id="322505"/>
    <lineage>
        <taxon>Bacteria</taxon>
        <taxon>Bacillati</taxon>
        <taxon>Bacillota</taxon>
        <taxon>Erysipelotrichia</taxon>
        <taxon>Erysipelotrichales</taxon>
        <taxon>Coprobacillaceae</taxon>
        <taxon>Sharpea</taxon>
    </lineage>
</organism>
<dbReference type="InterPro" id="IPR036259">
    <property type="entry name" value="MFS_trans_sf"/>
</dbReference>
<feature type="domain" description="Major facilitator superfamily (MFS) profile" evidence="9">
    <location>
        <begin position="206"/>
        <end position="384"/>
    </location>
</feature>
<evidence type="ECO:0000256" key="6">
    <source>
        <dbReference type="ARBA" id="ARBA00022989"/>
    </source>
</evidence>
<feature type="transmembrane region" description="Helical" evidence="8">
    <location>
        <begin position="239"/>
        <end position="259"/>
    </location>
</feature>
<keyword evidence="11" id="KW-1185">Reference proteome</keyword>
<keyword evidence="6 8" id="KW-1133">Transmembrane helix</keyword>
<evidence type="ECO:0000256" key="5">
    <source>
        <dbReference type="ARBA" id="ARBA00022692"/>
    </source>
</evidence>
<gene>
    <name evidence="10" type="ORF">SAMN04487834_100287</name>
</gene>
<feature type="transmembrane region" description="Helical" evidence="8">
    <location>
        <begin position="135"/>
        <end position="155"/>
    </location>
</feature>
<feature type="transmembrane region" description="Helical" evidence="8">
    <location>
        <begin position="161"/>
        <end position="181"/>
    </location>
</feature>
<feature type="transmembrane region" description="Helical" evidence="8">
    <location>
        <begin position="72"/>
        <end position="92"/>
    </location>
</feature>
<dbReference type="PROSITE" id="PS50850">
    <property type="entry name" value="MFS"/>
    <property type="match status" value="1"/>
</dbReference>
<dbReference type="STRING" id="322505.SAMN04487836_11028"/>
<dbReference type="PANTHER" id="PTHR23522:SF10">
    <property type="entry name" value="3-PHENYLPROPIONIC ACID TRANSPORTER-RELATED"/>
    <property type="match status" value="1"/>
</dbReference>
<feature type="transmembrane region" description="Helical" evidence="8">
    <location>
        <begin position="359"/>
        <end position="380"/>
    </location>
</feature>
<keyword evidence="7 8" id="KW-0472">Membrane</keyword>
<dbReference type="PANTHER" id="PTHR23522">
    <property type="entry name" value="BLL5896 PROTEIN"/>
    <property type="match status" value="1"/>
</dbReference>
<keyword evidence="3" id="KW-1003">Cell membrane</keyword>
<dbReference type="Pfam" id="PF12832">
    <property type="entry name" value="MFS_1_like"/>
    <property type="match status" value="1"/>
</dbReference>
<feature type="transmembrane region" description="Helical" evidence="8">
    <location>
        <begin position="98"/>
        <end position="123"/>
    </location>
</feature>
<comment type="subcellular location">
    <subcellularLocation>
        <location evidence="1">Cell inner membrane</location>
        <topology evidence="1">Multi-pass membrane protein</topology>
    </subcellularLocation>
</comment>
<keyword evidence="4" id="KW-0997">Cell inner membrane</keyword>
<dbReference type="Proteomes" id="UP000183028">
    <property type="component" value="Unassembled WGS sequence"/>
</dbReference>